<gene>
    <name evidence="2" type="ORF">EYF80_000950</name>
</gene>
<feature type="compositionally biased region" description="Polar residues" evidence="1">
    <location>
        <begin position="189"/>
        <end position="205"/>
    </location>
</feature>
<evidence type="ECO:0000313" key="3">
    <source>
        <dbReference type="Proteomes" id="UP000314294"/>
    </source>
</evidence>
<dbReference type="EMBL" id="SRLO01000004">
    <property type="protein sequence ID" value="TNN88618.1"/>
    <property type="molecule type" value="Genomic_DNA"/>
</dbReference>
<protein>
    <submittedName>
        <fullName evidence="2">Uncharacterized protein</fullName>
    </submittedName>
</protein>
<sequence length="205" mass="22882">MSVNYNHSVGKPWCKYDWLQFNVKAHIRHAPPQRASVADDQPIVATRPNVPNTMAAIMSAREAWMYPTIIIIIIIIRDQTFDGAEGAHVVDVFGVDHPRALTKILGCRAEARCVRNRILQDSTSDLVVLNLKKESTAYVSVDDPVLVEVLQPTDDLSRVETCSLLIKARILLIHVANTSPKPPFPRTLKSMNHSSSKGWLSSHLN</sequence>
<feature type="region of interest" description="Disordered" evidence="1">
    <location>
        <begin position="183"/>
        <end position="205"/>
    </location>
</feature>
<evidence type="ECO:0000256" key="1">
    <source>
        <dbReference type="SAM" id="MobiDB-lite"/>
    </source>
</evidence>
<dbReference type="AlphaFoldDB" id="A0A4Z2JG60"/>
<keyword evidence="3" id="KW-1185">Reference proteome</keyword>
<reference evidence="2 3" key="1">
    <citation type="submission" date="2019-03" db="EMBL/GenBank/DDBJ databases">
        <title>First draft genome of Liparis tanakae, snailfish: a comprehensive survey of snailfish specific genes.</title>
        <authorList>
            <person name="Kim W."/>
            <person name="Song I."/>
            <person name="Jeong J.-H."/>
            <person name="Kim D."/>
            <person name="Kim S."/>
            <person name="Ryu S."/>
            <person name="Song J.Y."/>
            <person name="Lee S.K."/>
        </authorList>
    </citation>
    <scope>NUCLEOTIDE SEQUENCE [LARGE SCALE GENOMIC DNA]</scope>
    <source>
        <tissue evidence="2">Muscle</tissue>
    </source>
</reference>
<evidence type="ECO:0000313" key="2">
    <source>
        <dbReference type="EMBL" id="TNN88618.1"/>
    </source>
</evidence>
<proteinExistence type="predicted"/>
<organism evidence="2 3">
    <name type="scientific">Liparis tanakae</name>
    <name type="common">Tanaka's snailfish</name>
    <dbReference type="NCBI Taxonomy" id="230148"/>
    <lineage>
        <taxon>Eukaryota</taxon>
        <taxon>Metazoa</taxon>
        <taxon>Chordata</taxon>
        <taxon>Craniata</taxon>
        <taxon>Vertebrata</taxon>
        <taxon>Euteleostomi</taxon>
        <taxon>Actinopterygii</taxon>
        <taxon>Neopterygii</taxon>
        <taxon>Teleostei</taxon>
        <taxon>Neoteleostei</taxon>
        <taxon>Acanthomorphata</taxon>
        <taxon>Eupercaria</taxon>
        <taxon>Perciformes</taxon>
        <taxon>Cottioidei</taxon>
        <taxon>Cottales</taxon>
        <taxon>Liparidae</taxon>
        <taxon>Liparis</taxon>
    </lineage>
</organism>
<name>A0A4Z2JG60_9TELE</name>
<accession>A0A4Z2JG60</accession>
<comment type="caution">
    <text evidence="2">The sequence shown here is derived from an EMBL/GenBank/DDBJ whole genome shotgun (WGS) entry which is preliminary data.</text>
</comment>
<dbReference type="Proteomes" id="UP000314294">
    <property type="component" value="Unassembled WGS sequence"/>
</dbReference>